<comment type="caution">
    <text evidence="1">The sequence shown here is derived from an EMBL/GenBank/DDBJ whole genome shotgun (WGS) entry which is preliminary data.</text>
</comment>
<name>X0XEE9_9ZZZZ</name>
<dbReference type="EMBL" id="BARS01042897">
    <property type="protein sequence ID" value="GAG33792.1"/>
    <property type="molecule type" value="Genomic_DNA"/>
</dbReference>
<evidence type="ECO:0000313" key="1">
    <source>
        <dbReference type="EMBL" id="GAG33792.1"/>
    </source>
</evidence>
<sequence length="251" mass="27751">DLENNRIVLVDRDGNLIKGYGSTYSIDSNFYPLSAIYNSAIKTLTVVFTKSTVVSDITKISLWIGSFKTSLSSSDEILINNKSGNKVLEILLDDDTAIRLLSATTDNLTVNFERGAFSEEIIVHDGMSESGNNSIFSPLRGLICFVGDFTYIENIRHPIFVKETSDGNWIFGNSSIFYVDIDSLKEETANVPDVVEIDPYDITDTSNKLISSDVKFSDYTLGGIYEYDDDSRFVISGIEESTTTLLGTDGD</sequence>
<gene>
    <name evidence="1" type="ORF">S01H1_65019</name>
</gene>
<dbReference type="AlphaFoldDB" id="X0XEE9"/>
<reference evidence="1" key="1">
    <citation type="journal article" date="2014" name="Front. Microbiol.">
        <title>High frequency of phylogenetically diverse reductive dehalogenase-homologous genes in deep subseafloor sedimentary metagenomes.</title>
        <authorList>
            <person name="Kawai M."/>
            <person name="Futagami T."/>
            <person name="Toyoda A."/>
            <person name="Takaki Y."/>
            <person name="Nishi S."/>
            <person name="Hori S."/>
            <person name="Arai W."/>
            <person name="Tsubouchi T."/>
            <person name="Morono Y."/>
            <person name="Uchiyama I."/>
            <person name="Ito T."/>
            <person name="Fujiyama A."/>
            <person name="Inagaki F."/>
            <person name="Takami H."/>
        </authorList>
    </citation>
    <scope>NUCLEOTIDE SEQUENCE</scope>
    <source>
        <strain evidence="1">Expedition CK06-06</strain>
    </source>
</reference>
<accession>X0XEE9</accession>
<protein>
    <submittedName>
        <fullName evidence="1">Uncharacterized protein</fullName>
    </submittedName>
</protein>
<feature type="non-terminal residue" evidence="1">
    <location>
        <position position="251"/>
    </location>
</feature>
<proteinExistence type="predicted"/>
<organism evidence="1">
    <name type="scientific">marine sediment metagenome</name>
    <dbReference type="NCBI Taxonomy" id="412755"/>
    <lineage>
        <taxon>unclassified sequences</taxon>
        <taxon>metagenomes</taxon>
        <taxon>ecological metagenomes</taxon>
    </lineage>
</organism>
<feature type="non-terminal residue" evidence="1">
    <location>
        <position position="1"/>
    </location>
</feature>